<dbReference type="Proteomes" id="UP000324222">
    <property type="component" value="Unassembled WGS sequence"/>
</dbReference>
<proteinExistence type="predicted"/>
<keyword evidence="3" id="KW-1185">Reference proteome</keyword>
<protein>
    <submittedName>
        <fullName evidence="2">Uncharacterized protein</fullName>
    </submittedName>
</protein>
<evidence type="ECO:0000313" key="3">
    <source>
        <dbReference type="Proteomes" id="UP000324222"/>
    </source>
</evidence>
<organism evidence="2 3">
    <name type="scientific">Portunus trituberculatus</name>
    <name type="common">Swimming crab</name>
    <name type="synonym">Neptunus trituberculatus</name>
    <dbReference type="NCBI Taxonomy" id="210409"/>
    <lineage>
        <taxon>Eukaryota</taxon>
        <taxon>Metazoa</taxon>
        <taxon>Ecdysozoa</taxon>
        <taxon>Arthropoda</taxon>
        <taxon>Crustacea</taxon>
        <taxon>Multicrustacea</taxon>
        <taxon>Malacostraca</taxon>
        <taxon>Eumalacostraca</taxon>
        <taxon>Eucarida</taxon>
        <taxon>Decapoda</taxon>
        <taxon>Pleocyemata</taxon>
        <taxon>Brachyura</taxon>
        <taxon>Eubrachyura</taxon>
        <taxon>Portunoidea</taxon>
        <taxon>Portunidae</taxon>
        <taxon>Portuninae</taxon>
        <taxon>Portunus</taxon>
    </lineage>
</organism>
<sequence>MPRKQAEDNMRRNTTPPNSDSTARGTKGSVIKHASLTVLIVSSALNLLRMYNIVLRLPADHTNDSTPQDSERLVKKILS</sequence>
<comment type="caution">
    <text evidence="2">The sequence shown here is derived from an EMBL/GenBank/DDBJ whole genome shotgun (WGS) entry which is preliminary data.</text>
</comment>
<gene>
    <name evidence="2" type="ORF">E2C01_002034</name>
</gene>
<evidence type="ECO:0000313" key="2">
    <source>
        <dbReference type="EMBL" id="MPC09423.1"/>
    </source>
</evidence>
<feature type="compositionally biased region" description="Basic and acidic residues" evidence="1">
    <location>
        <begin position="1"/>
        <end position="11"/>
    </location>
</feature>
<dbReference type="EMBL" id="VSRR010000068">
    <property type="protein sequence ID" value="MPC09423.1"/>
    <property type="molecule type" value="Genomic_DNA"/>
</dbReference>
<feature type="compositionally biased region" description="Polar residues" evidence="1">
    <location>
        <begin position="12"/>
        <end position="24"/>
    </location>
</feature>
<feature type="region of interest" description="Disordered" evidence="1">
    <location>
        <begin position="1"/>
        <end position="28"/>
    </location>
</feature>
<name>A0A5B7CP99_PORTR</name>
<evidence type="ECO:0000256" key="1">
    <source>
        <dbReference type="SAM" id="MobiDB-lite"/>
    </source>
</evidence>
<reference evidence="2 3" key="1">
    <citation type="submission" date="2019-05" db="EMBL/GenBank/DDBJ databases">
        <title>Another draft genome of Portunus trituberculatus and its Hox gene families provides insights of decapod evolution.</title>
        <authorList>
            <person name="Jeong J.-H."/>
            <person name="Song I."/>
            <person name="Kim S."/>
            <person name="Choi T."/>
            <person name="Kim D."/>
            <person name="Ryu S."/>
            <person name="Kim W."/>
        </authorList>
    </citation>
    <scope>NUCLEOTIDE SEQUENCE [LARGE SCALE GENOMIC DNA]</scope>
    <source>
        <tissue evidence="2">Muscle</tissue>
    </source>
</reference>
<feature type="region of interest" description="Disordered" evidence="1">
    <location>
        <begin position="59"/>
        <end position="79"/>
    </location>
</feature>
<dbReference type="AlphaFoldDB" id="A0A5B7CP99"/>
<accession>A0A5B7CP99</accession>